<keyword evidence="1" id="KW-0732">Signal</keyword>
<dbReference type="AlphaFoldDB" id="A0A4V6DC38"/>
<dbReference type="EMBL" id="CM016553">
    <property type="protein sequence ID" value="TKW36286.1"/>
    <property type="molecule type" value="Genomic_DNA"/>
</dbReference>
<reference evidence="2" key="1">
    <citation type="submission" date="2019-03" db="EMBL/GenBank/DDBJ databases">
        <title>WGS assembly of Setaria viridis.</title>
        <authorList>
            <person name="Huang P."/>
            <person name="Jenkins J."/>
            <person name="Grimwood J."/>
            <person name="Barry K."/>
            <person name="Healey A."/>
            <person name="Mamidi S."/>
            <person name="Sreedasyam A."/>
            <person name="Shu S."/>
            <person name="Feldman M."/>
            <person name="Wu J."/>
            <person name="Yu Y."/>
            <person name="Chen C."/>
            <person name="Johnson J."/>
            <person name="Rokhsar D."/>
            <person name="Baxter I."/>
            <person name="Schmutz J."/>
            <person name="Brutnell T."/>
            <person name="Kellogg E."/>
        </authorList>
    </citation>
    <scope>NUCLEOTIDE SEQUENCE [LARGE SCALE GENOMIC DNA]</scope>
</reference>
<feature type="signal peptide" evidence="1">
    <location>
        <begin position="1"/>
        <end position="18"/>
    </location>
</feature>
<organism evidence="2 3">
    <name type="scientific">Setaria viridis</name>
    <name type="common">Green bristlegrass</name>
    <name type="synonym">Setaria italica subsp. viridis</name>
    <dbReference type="NCBI Taxonomy" id="4556"/>
    <lineage>
        <taxon>Eukaryota</taxon>
        <taxon>Viridiplantae</taxon>
        <taxon>Streptophyta</taxon>
        <taxon>Embryophyta</taxon>
        <taxon>Tracheophyta</taxon>
        <taxon>Spermatophyta</taxon>
        <taxon>Magnoliopsida</taxon>
        <taxon>Liliopsida</taxon>
        <taxon>Poales</taxon>
        <taxon>Poaceae</taxon>
        <taxon>PACMAD clade</taxon>
        <taxon>Panicoideae</taxon>
        <taxon>Panicodae</taxon>
        <taxon>Paniceae</taxon>
        <taxon>Cenchrinae</taxon>
        <taxon>Setaria</taxon>
    </lineage>
</organism>
<evidence type="ECO:0000313" key="3">
    <source>
        <dbReference type="Proteomes" id="UP000298652"/>
    </source>
</evidence>
<proteinExistence type="predicted"/>
<keyword evidence="3" id="KW-1185">Reference proteome</keyword>
<gene>
    <name evidence="2" type="ORF">SEVIR_2G430933v2</name>
</gene>
<feature type="chain" id="PRO_5020786087" evidence="1">
    <location>
        <begin position="19"/>
        <end position="35"/>
    </location>
</feature>
<sequence>MFLSLFFWSTVISSISQCQSTRLEDYLSEPTCSCK</sequence>
<name>A0A4V6DC38_SETVI</name>
<accession>A0A4V6DC38</accession>
<dbReference type="Gramene" id="TKW36286">
    <property type="protein sequence ID" value="TKW36286"/>
    <property type="gene ID" value="SEVIR_2G430933v2"/>
</dbReference>
<evidence type="ECO:0000313" key="2">
    <source>
        <dbReference type="EMBL" id="TKW36286.1"/>
    </source>
</evidence>
<protein>
    <submittedName>
        <fullName evidence="2">Uncharacterized protein</fullName>
    </submittedName>
</protein>
<dbReference type="Proteomes" id="UP000298652">
    <property type="component" value="Chromosome 2"/>
</dbReference>
<evidence type="ECO:0000256" key="1">
    <source>
        <dbReference type="SAM" id="SignalP"/>
    </source>
</evidence>